<dbReference type="InterPro" id="IPR015947">
    <property type="entry name" value="PUA-like_sf"/>
</dbReference>
<dbReference type="SMART" id="SM01022">
    <property type="entry name" value="ASCH"/>
    <property type="match status" value="1"/>
</dbReference>
<dbReference type="CDD" id="cd06552">
    <property type="entry name" value="ASCH_yqfb_like"/>
    <property type="match status" value="1"/>
</dbReference>
<dbReference type="GeneID" id="30680865"/>
<reference evidence="2 3" key="1">
    <citation type="submission" date="2013-11" db="EMBL/GenBank/DDBJ databases">
        <title>Comparative genomics of Ignicoccus.</title>
        <authorList>
            <person name="Podar M."/>
        </authorList>
    </citation>
    <scope>NUCLEOTIDE SEQUENCE [LARGE SCALE GENOMIC DNA]</scope>
    <source>
        <strain evidence="2 3">DSM 13165</strain>
    </source>
</reference>
<dbReference type="EMBL" id="CP006867">
    <property type="protein sequence ID" value="ALU12045.1"/>
    <property type="molecule type" value="Genomic_DNA"/>
</dbReference>
<dbReference type="AlphaFoldDB" id="A0A0U2MA68"/>
<dbReference type="Proteomes" id="UP000060778">
    <property type="component" value="Chromosome"/>
</dbReference>
<dbReference type="PANTHER" id="PTHR42250">
    <property type="entry name" value="ASCH DOMAIN-CONTAINING PROTEIN"/>
    <property type="match status" value="1"/>
</dbReference>
<sequence>MGGKLKYIGRHLMVKGEFVDEILSGRKRATIRLGIWKPKFNELILHGGGRPFAIVRITDVEYKRVKDLTEEDARADGFNSMEELMRSLRRVYPHLNEEDYVTILKFQLIKKLTELDIRDPYMGLKPSEIARLALRYLTDLSDEDKRIFKTLTETESLRETAIRLFGSISKRWIIRKKLKKALNELIEKGLIGPKR</sequence>
<evidence type="ECO:0000259" key="1">
    <source>
        <dbReference type="SMART" id="SM01022"/>
    </source>
</evidence>
<dbReference type="RefSeq" id="WP_075050448.1">
    <property type="nucleotide sequence ID" value="NZ_CP006867.1"/>
</dbReference>
<protein>
    <recommendedName>
        <fullName evidence="1">ASCH domain-containing protein</fullName>
    </recommendedName>
</protein>
<dbReference type="Gene3D" id="2.30.130.30">
    <property type="entry name" value="Hypothetical protein"/>
    <property type="match status" value="1"/>
</dbReference>
<evidence type="ECO:0000313" key="2">
    <source>
        <dbReference type="EMBL" id="ALU12045.1"/>
    </source>
</evidence>
<gene>
    <name evidence="2" type="ORF">EYM_07465</name>
</gene>
<dbReference type="SUPFAM" id="SSF88697">
    <property type="entry name" value="PUA domain-like"/>
    <property type="match status" value="1"/>
</dbReference>
<dbReference type="PATRIC" id="fig|940295.4.peg.1452"/>
<name>A0A0U2MA68_9CREN</name>
<proteinExistence type="predicted"/>
<accession>A0A0U2MA68</accession>
<organism evidence="2 3">
    <name type="scientific">Ignicoccus islandicus DSM 13165</name>
    <dbReference type="NCBI Taxonomy" id="940295"/>
    <lineage>
        <taxon>Archaea</taxon>
        <taxon>Thermoproteota</taxon>
        <taxon>Thermoprotei</taxon>
        <taxon>Desulfurococcales</taxon>
        <taxon>Desulfurococcaceae</taxon>
        <taxon>Ignicoccus</taxon>
    </lineage>
</organism>
<dbReference type="PANTHER" id="PTHR42250:SF1">
    <property type="entry name" value="ASCH DOMAIN-CONTAINING PROTEIN"/>
    <property type="match status" value="1"/>
</dbReference>
<keyword evidence="3" id="KW-1185">Reference proteome</keyword>
<dbReference type="STRING" id="940295.EYM_07465"/>
<dbReference type="Pfam" id="PF04266">
    <property type="entry name" value="ASCH"/>
    <property type="match status" value="1"/>
</dbReference>
<dbReference type="InterPro" id="IPR007374">
    <property type="entry name" value="ASCH_domain"/>
</dbReference>
<evidence type="ECO:0000313" key="3">
    <source>
        <dbReference type="Proteomes" id="UP000060778"/>
    </source>
</evidence>
<feature type="domain" description="ASCH" evidence="1">
    <location>
        <begin position="12"/>
        <end position="110"/>
    </location>
</feature>
<dbReference type="KEGG" id="iis:EYM_07465"/>
<dbReference type="OrthoDB" id="84912at2157"/>